<dbReference type="AlphaFoldDB" id="A0A9N7YBP2"/>
<sequence length="232" mass="25362">MSASSDSAVTSAANKATFERGFRSGCDSRGSSGSNQSNNRSSAKPQTDEVAQTRRRERLTQCHPGRSLSRADRDMFLLVVLTTELLFKGYQTKKFQCHPKLVLQQILMYNAACLSLSVLLSSPLLFQHPPLACVRETVDRLQPPKPPPASQYQEIAVTLAALLGATPCQVQFGDTVSCNPLDRVGLPSLSNTSQNSIKEKTEEQKSREGGPRGRGIKGRFSPLFPHAATSQW</sequence>
<dbReference type="Proteomes" id="UP001153269">
    <property type="component" value="Unassembled WGS sequence"/>
</dbReference>
<comment type="caution">
    <text evidence="2">The sequence shown here is derived from an EMBL/GenBank/DDBJ whole genome shotgun (WGS) entry which is preliminary data.</text>
</comment>
<keyword evidence="3" id="KW-1185">Reference proteome</keyword>
<protein>
    <submittedName>
        <fullName evidence="2">Uncharacterized protein</fullName>
    </submittedName>
</protein>
<accession>A0A9N7YBP2</accession>
<feature type="compositionally biased region" description="Basic and acidic residues" evidence="1">
    <location>
        <begin position="51"/>
        <end position="60"/>
    </location>
</feature>
<feature type="compositionally biased region" description="Basic and acidic residues" evidence="1">
    <location>
        <begin position="197"/>
        <end position="211"/>
    </location>
</feature>
<gene>
    <name evidence="2" type="ORF">PLEPLA_LOCUS7674</name>
</gene>
<proteinExistence type="predicted"/>
<organism evidence="2 3">
    <name type="scientific">Pleuronectes platessa</name>
    <name type="common">European plaice</name>
    <dbReference type="NCBI Taxonomy" id="8262"/>
    <lineage>
        <taxon>Eukaryota</taxon>
        <taxon>Metazoa</taxon>
        <taxon>Chordata</taxon>
        <taxon>Craniata</taxon>
        <taxon>Vertebrata</taxon>
        <taxon>Euteleostomi</taxon>
        <taxon>Actinopterygii</taxon>
        <taxon>Neopterygii</taxon>
        <taxon>Teleostei</taxon>
        <taxon>Neoteleostei</taxon>
        <taxon>Acanthomorphata</taxon>
        <taxon>Carangaria</taxon>
        <taxon>Pleuronectiformes</taxon>
        <taxon>Pleuronectoidei</taxon>
        <taxon>Pleuronectidae</taxon>
        <taxon>Pleuronectes</taxon>
    </lineage>
</organism>
<name>A0A9N7YBP2_PLEPL</name>
<feature type="region of interest" description="Disordered" evidence="1">
    <location>
        <begin position="21"/>
        <end position="65"/>
    </location>
</feature>
<feature type="region of interest" description="Disordered" evidence="1">
    <location>
        <begin position="187"/>
        <end position="232"/>
    </location>
</feature>
<reference evidence="2" key="1">
    <citation type="submission" date="2020-03" db="EMBL/GenBank/DDBJ databases">
        <authorList>
            <person name="Weist P."/>
        </authorList>
    </citation>
    <scope>NUCLEOTIDE SEQUENCE</scope>
</reference>
<evidence type="ECO:0000256" key="1">
    <source>
        <dbReference type="SAM" id="MobiDB-lite"/>
    </source>
</evidence>
<feature type="compositionally biased region" description="Low complexity" evidence="1">
    <location>
        <begin position="23"/>
        <end position="42"/>
    </location>
</feature>
<evidence type="ECO:0000313" key="2">
    <source>
        <dbReference type="EMBL" id="CAB1419823.1"/>
    </source>
</evidence>
<evidence type="ECO:0000313" key="3">
    <source>
        <dbReference type="Proteomes" id="UP001153269"/>
    </source>
</evidence>
<dbReference type="EMBL" id="CADEAL010000413">
    <property type="protein sequence ID" value="CAB1419823.1"/>
    <property type="molecule type" value="Genomic_DNA"/>
</dbReference>